<dbReference type="PANTHER" id="PTHR43280:SF32">
    <property type="entry name" value="TRANSCRIPTIONAL REGULATORY PROTEIN"/>
    <property type="match status" value="1"/>
</dbReference>
<dbReference type="Proteomes" id="UP000533637">
    <property type="component" value="Unassembled WGS sequence"/>
</dbReference>
<dbReference type="PANTHER" id="PTHR43280">
    <property type="entry name" value="ARAC-FAMILY TRANSCRIPTIONAL REGULATOR"/>
    <property type="match status" value="1"/>
</dbReference>
<evidence type="ECO:0000313" key="6">
    <source>
        <dbReference type="Proteomes" id="UP000533637"/>
    </source>
</evidence>
<reference evidence="5 6" key="1">
    <citation type="submission" date="2020-08" db="EMBL/GenBank/DDBJ databases">
        <title>Genomic Encyclopedia of Type Strains, Phase IV (KMG-IV): sequencing the most valuable type-strain genomes for metagenomic binning, comparative biology and taxonomic classification.</title>
        <authorList>
            <person name="Goeker M."/>
        </authorList>
    </citation>
    <scope>NUCLEOTIDE SEQUENCE [LARGE SCALE GENOMIC DNA]</scope>
    <source>
        <strain evidence="5 6">DSM 102983</strain>
    </source>
</reference>
<evidence type="ECO:0000256" key="3">
    <source>
        <dbReference type="ARBA" id="ARBA00023163"/>
    </source>
</evidence>
<dbReference type="SMART" id="SM00342">
    <property type="entry name" value="HTH_ARAC"/>
    <property type="match status" value="1"/>
</dbReference>
<evidence type="ECO:0000256" key="1">
    <source>
        <dbReference type="ARBA" id="ARBA00023015"/>
    </source>
</evidence>
<keyword evidence="1" id="KW-0805">Transcription regulation</keyword>
<protein>
    <submittedName>
        <fullName evidence="5">YesN/AraC family two-component response regulator</fullName>
    </submittedName>
</protein>
<gene>
    <name evidence="5" type="ORF">GGQ57_001465</name>
</gene>
<keyword evidence="2" id="KW-0238">DNA-binding</keyword>
<name>A0ABR6KJ82_9BACT</name>
<dbReference type="Gene3D" id="1.10.10.60">
    <property type="entry name" value="Homeodomain-like"/>
    <property type="match status" value="1"/>
</dbReference>
<proteinExistence type="predicted"/>
<keyword evidence="6" id="KW-1185">Reference proteome</keyword>
<evidence type="ECO:0000313" key="5">
    <source>
        <dbReference type="EMBL" id="MBB4621571.1"/>
    </source>
</evidence>
<dbReference type="InterPro" id="IPR018060">
    <property type="entry name" value="HTH_AraC"/>
</dbReference>
<dbReference type="EMBL" id="JACHOC010000002">
    <property type="protein sequence ID" value="MBB4621571.1"/>
    <property type="molecule type" value="Genomic_DNA"/>
</dbReference>
<dbReference type="SUPFAM" id="SSF46689">
    <property type="entry name" value="Homeodomain-like"/>
    <property type="match status" value="1"/>
</dbReference>
<dbReference type="PROSITE" id="PS01124">
    <property type="entry name" value="HTH_ARAC_FAMILY_2"/>
    <property type="match status" value="1"/>
</dbReference>
<feature type="domain" description="HTH araC/xylS-type" evidence="4">
    <location>
        <begin position="194"/>
        <end position="292"/>
    </location>
</feature>
<dbReference type="InterPro" id="IPR009057">
    <property type="entry name" value="Homeodomain-like_sf"/>
</dbReference>
<comment type="caution">
    <text evidence="5">The sequence shown here is derived from an EMBL/GenBank/DDBJ whole genome shotgun (WGS) entry which is preliminary data.</text>
</comment>
<keyword evidence="3" id="KW-0804">Transcription</keyword>
<evidence type="ECO:0000256" key="2">
    <source>
        <dbReference type="ARBA" id="ARBA00023125"/>
    </source>
</evidence>
<sequence length="292" mass="34122">MDNTTVPVIDFSFIENLPEIDYVDKDLAIFNTLDHFPIFEYPSRIKAAAFAVCLSGSIRISINLEEYIITQNTLVVILPEQIVQHYEQSADFKGVYLGVSEDFVNNITPNIQNLLSAFFYIKRHPYTILTNEELEDLVEYHAILWKRVKNKDHAYQREVIQNLLLALFYDICDIFRKHEPQHTNKVSRKEELFEKFIQTVMEYYKEERSLGFYAGKLCITPKYLSLISKDVSGRSAGEWIDQYVVLEAKTLLKSTRMSIQEIADVLNFANQSFFGKYFKHHTGISPKEYRKV</sequence>
<organism evidence="5 6">
    <name type="scientific">Parabacteroides faecis</name>
    <dbReference type="NCBI Taxonomy" id="1217282"/>
    <lineage>
        <taxon>Bacteria</taxon>
        <taxon>Pseudomonadati</taxon>
        <taxon>Bacteroidota</taxon>
        <taxon>Bacteroidia</taxon>
        <taxon>Bacteroidales</taxon>
        <taxon>Tannerellaceae</taxon>
        <taxon>Parabacteroides</taxon>
    </lineage>
</organism>
<accession>A0ABR6KJ82</accession>
<dbReference type="Pfam" id="PF12833">
    <property type="entry name" value="HTH_18"/>
    <property type="match status" value="1"/>
</dbReference>
<dbReference type="RefSeq" id="WP_122352718.1">
    <property type="nucleotide sequence ID" value="NZ_BMPB01000002.1"/>
</dbReference>
<evidence type="ECO:0000259" key="4">
    <source>
        <dbReference type="PROSITE" id="PS01124"/>
    </source>
</evidence>